<organism evidence="14 15">
    <name type="scientific">Linnemannia elongata AG-77</name>
    <dbReference type="NCBI Taxonomy" id="1314771"/>
    <lineage>
        <taxon>Eukaryota</taxon>
        <taxon>Fungi</taxon>
        <taxon>Fungi incertae sedis</taxon>
        <taxon>Mucoromycota</taxon>
        <taxon>Mortierellomycotina</taxon>
        <taxon>Mortierellomycetes</taxon>
        <taxon>Mortierellales</taxon>
        <taxon>Mortierellaceae</taxon>
        <taxon>Linnemannia</taxon>
    </lineage>
</organism>
<evidence type="ECO:0000313" key="14">
    <source>
        <dbReference type="EMBL" id="OAQ24424.1"/>
    </source>
</evidence>
<keyword evidence="2" id="KW-0479">Metal-binding</keyword>
<reference evidence="14 15" key="1">
    <citation type="submission" date="2016-05" db="EMBL/GenBank/DDBJ databases">
        <title>Genome sequencing reveals origins of a unique bacterial endosymbiosis in the earliest lineages of terrestrial Fungi.</title>
        <authorList>
            <consortium name="DOE Joint Genome Institute"/>
            <person name="Uehling J."/>
            <person name="Gryganskyi A."/>
            <person name="Hameed K."/>
            <person name="Tschaplinski T."/>
            <person name="Misztal P."/>
            <person name="Wu S."/>
            <person name="Desiro A."/>
            <person name="Vande Pol N."/>
            <person name="Du Z.-Y."/>
            <person name="Zienkiewicz A."/>
            <person name="Zienkiewicz K."/>
            <person name="Morin E."/>
            <person name="Tisserant E."/>
            <person name="Splivallo R."/>
            <person name="Hainaut M."/>
            <person name="Henrissat B."/>
            <person name="Ohm R."/>
            <person name="Kuo A."/>
            <person name="Yan J."/>
            <person name="Lipzen A."/>
            <person name="Nolan M."/>
            <person name="Labutti K."/>
            <person name="Barry K."/>
            <person name="Goldstein A."/>
            <person name="Labbe J."/>
            <person name="Schadt C."/>
            <person name="Tuskan G."/>
            <person name="Grigoriev I."/>
            <person name="Martin F."/>
            <person name="Vilgalys R."/>
            <person name="Bonito G."/>
        </authorList>
    </citation>
    <scope>NUCLEOTIDE SEQUENCE [LARGE SCALE GENOMIC DNA]</scope>
    <source>
        <strain evidence="14 15">AG-77</strain>
    </source>
</reference>
<evidence type="ECO:0000256" key="3">
    <source>
        <dbReference type="ARBA" id="ARBA00022801"/>
    </source>
</evidence>
<evidence type="ECO:0000256" key="12">
    <source>
        <dbReference type="SAM" id="MobiDB-lite"/>
    </source>
</evidence>
<dbReference type="EMBL" id="KV442094">
    <property type="protein sequence ID" value="OAQ24424.1"/>
    <property type="molecule type" value="Genomic_DNA"/>
</dbReference>
<dbReference type="Pfam" id="PF02137">
    <property type="entry name" value="A_deamin"/>
    <property type="match status" value="1"/>
</dbReference>
<dbReference type="GO" id="GO:0043829">
    <property type="term" value="F:tRNA-specific adenosine-37 deaminase activity"/>
    <property type="evidence" value="ECO:0007669"/>
    <property type="project" value="UniProtKB-EC"/>
</dbReference>
<evidence type="ECO:0000256" key="11">
    <source>
        <dbReference type="ARBA" id="ARBA00047635"/>
    </source>
</evidence>
<dbReference type="GO" id="GO:0046872">
    <property type="term" value="F:metal ion binding"/>
    <property type="evidence" value="ECO:0007669"/>
    <property type="project" value="UniProtKB-KW"/>
</dbReference>
<evidence type="ECO:0000256" key="2">
    <source>
        <dbReference type="ARBA" id="ARBA00022723"/>
    </source>
</evidence>
<evidence type="ECO:0000256" key="1">
    <source>
        <dbReference type="ARBA" id="ARBA00022694"/>
    </source>
</evidence>
<evidence type="ECO:0000256" key="8">
    <source>
        <dbReference type="ARBA" id="ARBA00038940"/>
    </source>
</evidence>
<comment type="catalytic activity">
    <reaction evidence="11">
        <text>adenosine(37) in tRNA(Ala) + H2O + H(+) = inosine(37) in tRNA(Ala) + NH4(+)</text>
        <dbReference type="Rhea" id="RHEA:50968"/>
        <dbReference type="Rhea" id="RHEA-COMP:12855"/>
        <dbReference type="Rhea" id="RHEA-COMP:12856"/>
        <dbReference type="ChEBI" id="CHEBI:15377"/>
        <dbReference type="ChEBI" id="CHEBI:15378"/>
        <dbReference type="ChEBI" id="CHEBI:28938"/>
        <dbReference type="ChEBI" id="CHEBI:74411"/>
        <dbReference type="ChEBI" id="CHEBI:82852"/>
        <dbReference type="EC" id="3.5.4.34"/>
    </reaction>
</comment>
<dbReference type="PANTHER" id="PTHR46516:SF1">
    <property type="entry name" value="TRNA-SPECIFIC ADENOSINE DEAMINASE 1"/>
    <property type="match status" value="1"/>
</dbReference>
<evidence type="ECO:0000256" key="9">
    <source>
        <dbReference type="ARBA" id="ARBA00040502"/>
    </source>
</evidence>
<evidence type="ECO:0000256" key="10">
    <source>
        <dbReference type="ARBA" id="ARBA00041760"/>
    </source>
</evidence>
<evidence type="ECO:0000256" key="7">
    <source>
        <dbReference type="ARBA" id="ARBA00038326"/>
    </source>
</evidence>
<protein>
    <recommendedName>
        <fullName evidence="9">tRNA-specific adenosine deaminase 1</fullName>
        <ecNumber evidence="8">3.5.4.34</ecNumber>
    </recommendedName>
    <alternativeName>
        <fullName evidence="10">tRNA-specific adenosine-37 deaminase</fullName>
    </alternativeName>
</protein>
<dbReference type="OrthoDB" id="10268011at2759"/>
<comment type="similarity">
    <text evidence="7">Belongs to the ADAT1 family.</text>
</comment>
<keyword evidence="4" id="KW-0862">Zinc</keyword>
<feature type="domain" description="A to I editase" evidence="13">
    <location>
        <begin position="82"/>
        <end position="536"/>
    </location>
</feature>
<accession>A0A197JJ81</accession>
<dbReference type="InterPro" id="IPR002466">
    <property type="entry name" value="A_deamin"/>
</dbReference>
<evidence type="ECO:0000256" key="6">
    <source>
        <dbReference type="ARBA" id="ARBA00037784"/>
    </source>
</evidence>
<evidence type="ECO:0000256" key="5">
    <source>
        <dbReference type="ARBA" id="ARBA00037026"/>
    </source>
</evidence>
<comment type="function">
    <text evidence="6">Specifically deaminates adenosine-37 to inosine in tRNA-Ala.</text>
</comment>
<dbReference type="EC" id="3.5.4.34" evidence="8"/>
<dbReference type="GO" id="GO:0003723">
    <property type="term" value="F:RNA binding"/>
    <property type="evidence" value="ECO:0007669"/>
    <property type="project" value="InterPro"/>
</dbReference>
<evidence type="ECO:0000259" key="13">
    <source>
        <dbReference type="PROSITE" id="PS50141"/>
    </source>
</evidence>
<dbReference type="Proteomes" id="UP000078512">
    <property type="component" value="Unassembled WGS sequence"/>
</dbReference>
<dbReference type="STRING" id="1314771.A0A197JJ81"/>
<comment type="cofactor">
    <cofactor evidence="5">
        <name>1D-myo-inositol hexakisphosphate</name>
        <dbReference type="ChEBI" id="CHEBI:58130"/>
    </cofactor>
</comment>
<feature type="region of interest" description="Disordered" evidence="12">
    <location>
        <begin position="191"/>
        <end position="248"/>
    </location>
</feature>
<dbReference type="AlphaFoldDB" id="A0A197JJ81"/>
<dbReference type="PROSITE" id="PS50141">
    <property type="entry name" value="A_DEAMIN_EDITASE"/>
    <property type="match status" value="1"/>
</dbReference>
<dbReference type="SMART" id="SM00552">
    <property type="entry name" value="ADEAMc"/>
    <property type="match status" value="1"/>
</dbReference>
<dbReference type="GO" id="GO:0008033">
    <property type="term" value="P:tRNA processing"/>
    <property type="evidence" value="ECO:0007669"/>
    <property type="project" value="UniProtKB-KW"/>
</dbReference>
<proteinExistence type="inferred from homology"/>
<keyword evidence="3" id="KW-0378">Hydrolase</keyword>
<name>A0A197JJ81_9FUNG</name>
<sequence length="553" mass="60833">MRTSTTCELADNIVRECHAQFDKLPKNGKPAKRNNGQAEWTILAGIVMATPVKDQHTTGTSGTENIEESIQAEVVWEIECISLATGSKCLPQGKQSPRGDLLNDCHAEVLARRGFNRWCLHEMLRSVVEVDNLKKIFKYLEARSHDAQQEKSPLFELTNAGTQFHLYVSQAPCGDATTASLALTQSEESRNAFMAGQQRRPKSAAQELTAPGDQDLSTSLVTGSKRERESEELVEPLEAGAPSTKLQKRDIVSTTAAAKSHTTNESGVQKDQQLDCNDQVLSFRRGRVDYDSVGVLRTKPGRGDSEPTLSMSCSDKIARWNILGLNSALVMPFLEKPLYLKSVVTKELFDAEALERAFLGRIQSCPGSRTDKAPTTSATLHPHKISVHKSEITFEFSKEAVSKQSAQNGIPSPPVACASSLSWIASEPQLTEVLINGCKAGASVKKQIQPKSRSRLCKINMFESSVDLWRSVSPQPPLVQSMMSKAGAGSPSEPGPMSITYHEWKRLDTDFTKAKQLLFAGVFQNWVRGDASLEYFNIHGDTISDHSNLQEEK</sequence>
<dbReference type="PANTHER" id="PTHR46516">
    <property type="entry name" value="TRNA-SPECIFIC ADENOSINE DEAMINASE 1"/>
    <property type="match status" value="1"/>
</dbReference>
<evidence type="ECO:0000313" key="15">
    <source>
        <dbReference type="Proteomes" id="UP000078512"/>
    </source>
</evidence>
<keyword evidence="15" id="KW-1185">Reference proteome</keyword>
<gene>
    <name evidence="14" type="ORF">K457DRAFT_24094</name>
</gene>
<keyword evidence="1" id="KW-0819">tRNA processing</keyword>
<evidence type="ECO:0000256" key="4">
    <source>
        <dbReference type="ARBA" id="ARBA00022833"/>
    </source>
</evidence>